<dbReference type="EMBL" id="PFSK01000010">
    <property type="protein sequence ID" value="PJC23100.1"/>
    <property type="molecule type" value="Genomic_DNA"/>
</dbReference>
<evidence type="ECO:0000313" key="2">
    <source>
        <dbReference type="EMBL" id="PJC23100.1"/>
    </source>
</evidence>
<gene>
    <name evidence="2" type="ORF">CO059_00635</name>
</gene>
<proteinExistence type="predicted"/>
<evidence type="ECO:0000313" key="3">
    <source>
        <dbReference type="Proteomes" id="UP000228781"/>
    </source>
</evidence>
<comment type="caution">
    <text evidence="2">The sequence shown here is derived from an EMBL/GenBank/DDBJ whole genome shotgun (WGS) entry which is preliminary data.</text>
</comment>
<feature type="compositionally biased region" description="Basic and acidic residues" evidence="1">
    <location>
        <begin position="80"/>
        <end position="96"/>
    </location>
</feature>
<dbReference type="Proteomes" id="UP000228781">
    <property type="component" value="Unassembled WGS sequence"/>
</dbReference>
<dbReference type="AlphaFoldDB" id="A0A2M8EK52"/>
<reference evidence="3" key="1">
    <citation type="submission" date="2017-09" db="EMBL/GenBank/DDBJ databases">
        <title>Depth-based differentiation of microbial function through sediment-hosted aquifers and enrichment of novel symbionts in the deep terrestrial subsurface.</title>
        <authorList>
            <person name="Probst A.J."/>
            <person name="Ladd B."/>
            <person name="Jarett J.K."/>
            <person name="Geller-Mcgrath D.E."/>
            <person name="Sieber C.M.K."/>
            <person name="Emerson J.B."/>
            <person name="Anantharaman K."/>
            <person name="Thomas B.C."/>
            <person name="Malmstrom R."/>
            <person name="Stieglmeier M."/>
            <person name="Klingl A."/>
            <person name="Woyke T."/>
            <person name="Ryan C.M."/>
            <person name="Banfield J.F."/>
        </authorList>
    </citation>
    <scope>NUCLEOTIDE SEQUENCE [LARGE SCALE GENOMIC DNA]</scope>
</reference>
<name>A0A2M8EK52_UNCKA</name>
<protein>
    <submittedName>
        <fullName evidence="2">Uncharacterized protein</fullName>
    </submittedName>
</protein>
<sequence>MLRFGGWFGRLLYRLEWALNQRLLILPSHALCSRCRWAFHRSELTDGLCPGCDAWYAHKRHLEEEERRIQEETDAAWAEEKRRRREEDERAWREVQNRPGWL</sequence>
<feature type="region of interest" description="Disordered" evidence="1">
    <location>
        <begin position="80"/>
        <end position="102"/>
    </location>
</feature>
<organism evidence="2 3">
    <name type="scientific">candidate division WWE3 bacterium CG_4_9_14_0_2_um_filter_48_10</name>
    <dbReference type="NCBI Taxonomy" id="1975078"/>
    <lineage>
        <taxon>Bacteria</taxon>
        <taxon>Katanobacteria</taxon>
    </lineage>
</organism>
<accession>A0A2M8EK52</accession>
<evidence type="ECO:0000256" key="1">
    <source>
        <dbReference type="SAM" id="MobiDB-lite"/>
    </source>
</evidence>